<feature type="repeat" description="WD" evidence="3">
    <location>
        <begin position="80"/>
        <end position="112"/>
    </location>
</feature>
<dbReference type="GO" id="GO:0005783">
    <property type="term" value="C:endoplasmic reticulum"/>
    <property type="evidence" value="ECO:0007669"/>
    <property type="project" value="TreeGrafter"/>
</dbReference>
<dbReference type="SMART" id="SM00320">
    <property type="entry name" value="WD40"/>
    <property type="match status" value="6"/>
</dbReference>
<feature type="compositionally biased region" description="Basic residues" evidence="5">
    <location>
        <begin position="51"/>
        <end position="63"/>
    </location>
</feature>
<keyword evidence="1 3" id="KW-0853">WD repeat</keyword>
<dbReference type="FunFam" id="2.130.10.10:FF:000574">
    <property type="entry name" value="Transducin beta like 2"/>
    <property type="match status" value="1"/>
</dbReference>
<dbReference type="PROSITE" id="PS50294">
    <property type="entry name" value="WD_REPEATS_REGION"/>
    <property type="match status" value="3"/>
</dbReference>
<dbReference type="InterPro" id="IPR015943">
    <property type="entry name" value="WD40/YVTN_repeat-like_dom_sf"/>
</dbReference>
<reference evidence="7" key="2">
    <citation type="submission" date="2025-09" db="UniProtKB">
        <authorList>
            <consortium name="Ensembl"/>
        </authorList>
    </citation>
    <scope>IDENTIFICATION</scope>
</reference>
<dbReference type="InterPro" id="IPR020472">
    <property type="entry name" value="WD40_PAC1"/>
</dbReference>
<feature type="signal peptide" evidence="6">
    <location>
        <begin position="1"/>
        <end position="28"/>
    </location>
</feature>
<evidence type="ECO:0000313" key="7">
    <source>
        <dbReference type="Ensembl" id="ENSCSRP00000012266.1"/>
    </source>
</evidence>
<dbReference type="SUPFAM" id="SSF50978">
    <property type="entry name" value="WD40 repeat-like"/>
    <property type="match status" value="1"/>
</dbReference>
<dbReference type="InterPro" id="IPR036322">
    <property type="entry name" value="WD40_repeat_dom_sf"/>
</dbReference>
<feature type="repeat" description="WD" evidence="3">
    <location>
        <begin position="269"/>
        <end position="301"/>
    </location>
</feature>
<dbReference type="GO" id="GO:0030968">
    <property type="term" value="P:endoplasmic reticulum unfolded protein response"/>
    <property type="evidence" value="ECO:0007669"/>
    <property type="project" value="TreeGrafter"/>
</dbReference>
<keyword evidence="8" id="KW-1185">Reference proteome</keyword>
<protein>
    <submittedName>
        <fullName evidence="7">Transducin beta like 2</fullName>
    </submittedName>
</protein>
<evidence type="ECO:0000256" key="3">
    <source>
        <dbReference type="PROSITE-ProRule" id="PRU00221"/>
    </source>
</evidence>
<dbReference type="Pfam" id="PF00400">
    <property type="entry name" value="WD40"/>
    <property type="match status" value="4"/>
</dbReference>
<evidence type="ECO:0000256" key="2">
    <source>
        <dbReference type="ARBA" id="ARBA00022737"/>
    </source>
</evidence>
<dbReference type="Proteomes" id="UP000694403">
    <property type="component" value="Unplaced"/>
</dbReference>
<dbReference type="InterPro" id="IPR001680">
    <property type="entry name" value="WD40_rpt"/>
</dbReference>
<reference evidence="7" key="1">
    <citation type="submission" date="2025-08" db="UniProtKB">
        <authorList>
            <consortium name="Ensembl"/>
        </authorList>
    </citation>
    <scope>IDENTIFICATION</scope>
</reference>
<dbReference type="PROSITE" id="PS00678">
    <property type="entry name" value="WD_REPEATS_1"/>
    <property type="match status" value="1"/>
</dbReference>
<dbReference type="PROSITE" id="PS50082">
    <property type="entry name" value="WD_REPEATS_2"/>
    <property type="match status" value="3"/>
</dbReference>
<proteinExistence type="predicted"/>
<feature type="repeat" description="WD" evidence="3">
    <location>
        <begin position="178"/>
        <end position="212"/>
    </location>
</feature>
<keyword evidence="6" id="KW-0732">Signal</keyword>
<dbReference type="Ensembl" id="ENSCSRT00000012751.1">
    <property type="protein sequence ID" value="ENSCSRP00000012266.1"/>
    <property type="gene ID" value="ENSCSRG00000009237.1"/>
</dbReference>
<evidence type="ECO:0000256" key="4">
    <source>
        <dbReference type="SAM" id="Coils"/>
    </source>
</evidence>
<accession>A0A8C3SFC8</accession>
<dbReference type="InterPro" id="IPR019775">
    <property type="entry name" value="WD40_repeat_CS"/>
</dbReference>
<keyword evidence="2" id="KW-0677">Repeat</keyword>
<dbReference type="PANTHER" id="PTHR44321:SF1">
    <property type="entry name" value="TRANSDUCIN BETA-LIKE PROTEIN 2"/>
    <property type="match status" value="1"/>
</dbReference>
<dbReference type="InterPro" id="IPR042410">
    <property type="entry name" value="WBSCR13"/>
</dbReference>
<name>A0A8C3SFC8_CHESE</name>
<evidence type="ECO:0000256" key="5">
    <source>
        <dbReference type="SAM" id="MobiDB-lite"/>
    </source>
</evidence>
<dbReference type="PANTHER" id="PTHR44321">
    <property type="entry name" value="TRANSDUCIN BETA-LIKE PROTEIN 2"/>
    <property type="match status" value="1"/>
</dbReference>
<feature type="region of interest" description="Disordered" evidence="5">
    <location>
        <begin position="29"/>
        <end position="70"/>
    </location>
</feature>
<organism evidence="7 8">
    <name type="scientific">Chelydra serpentina</name>
    <name type="common">Snapping turtle</name>
    <name type="synonym">Testudo serpentina</name>
    <dbReference type="NCBI Taxonomy" id="8475"/>
    <lineage>
        <taxon>Eukaryota</taxon>
        <taxon>Metazoa</taxon>
        <taxon>Chordata</taxon>
        <taxon>Craniata</taxon>
        <taxon>Vertebrata</taxon>
        <taxon>Euteleostomi</taxon>
        <taxon>Archelosauria</taxon>
        <taxon>Testudinata</taxon>
        <taxon>Testudines</taxon>
        <taxon>Cryptodira</taxon>
        <taxon>Durocryptodira</taxon>
        <taxon>Americhelydia</taxon>
        <taxon>Chelydroidea</taxon>
        <taxon>Chelydridae</taxon>
        <taxon>Chelydra</taxon>
    </lineage>
</organism>
<sequence>MEAAALIGVSLFLGALVLLLAALGRGLSREPDTGEPADQKVNGEAVSKTSGPKRQKQHQRSRKDKPQQHNFTHPLLAAALKGHSGSVTCLDFSSNGKYLVSCADDRTVRIWSTKDFLEREHRCMRANVELDHATLVYFSPDSRAFITWLANGETIRVFKMTKKEDGNFTFTAAPEDFPKKHKAPIINIGIAETGKFIMTASSDTTILIWDLKGEVLANINTNQMNNAFAAVSPCGRFVASCGFTPDVKIWEVCFGKGGDFQEVTRAFELKGHTAGMYSFSFSNDSRRMVTVSKDGTWKLWDTDVEYKKQQDPYLLLTGKCEVMEPCRIALSPDARVLAISSSTSITVYNTRRGEKEEHFVNVHGEYITDLAFDVNSRYLVSCGDRAIRVFHNTAGYRAVVEEMKGMLKKATNEAMRERLQQQITDAQNALDSIYAKKD</sequence>
<feature type="coiled-coil region" evidence="4">
    <location>
        <begin position="400"/>
        <end position="436"/>
    </location>
</feature>
<keyword evidence="4" id="KW-0175">Coiled coil</keyword>
<feature type="chain" id="PRO_5034397398" evidence="6">
    <location>
        <begin position="29"/>
        <end position="438"/>
    </location>
</feature>
<evidence type="ECO:0000256" key="6">
    <source>
        <dbReference type="SAM" id="SignalP"/>
    </source>
</evidence>
<evidence type="ECO:0000256" key="1">
    <source>
        <dbReference type="ARBA" id="ARBA00022574"/>
    </source>
</evidence>
<dbReference type="AlphaFoldDB" id="A0A8C3SFC8"/>
<dbReference type="PRINTS" id="PR00320">
    <property type="entry name" value="GPROTEINBRPT"/>
</dbReference>
<dbReference type="Gene3D" id="2.130.10.10">
    <property type="entry name" value="YVTN repeat-like/Quinoprotein amine dehydrogenase"/>
    <property type="match status" value="3"/>
</dbReference>
<evidence type="ECO:0000313" key="8">
    <source>
        <dbReference type="Proteomes" id="UP000694403"/>
    </source>
</evidence>